<feature type="region of interest" description="Disordered" evidence="1">
    <location>
        <begin position="68"/>
        <end position="91"/>
    </location>
</feature>
<evidence type="ECO:0000313" key="3">
    <source>
        <dbReference type="EMBL" id="CAD9939120.1"/>
    </source>
</evidence>
<gene>
    <name evidence="3" type="ORF">APAL1065_LOCUS27</name>
</gene>
<name>A0A7S2Y2C0_9STRA</name>
<evidence type="ECO:0000256" key="2">
    <source>
        <dbReference type="SAM" id="Phobius"/>
    </source>
</evidence>
<protein>
    <submittedName>
        <fullName evidence="3">Uncharacterized protein</fullName>
    </submittedName>
</protein>
<keyword evidence="2" id="KW-0472">Membrane</keyword>
<evidence type="ECO:0000256" key="1">
    <source>
        <dbReference type="SAM" id="MobiDB-lite"/>
    </source>
</evidence>
<organism evidence="3">
    <name type="scientific">Entomoneis paludosa</name>
    <dbReference type="NCBI Taxonomy" id="265537"/>
    <lineage>
        <taxon>Eukaryota</taxon>
        <taxon>Sar</taxon>
        <taxon>Stramenopiles</taxon>
        <taxon>Ochrophyta</taxon>
        <taxon>Bacillariophyta</taxon>
        <taxon>Bacillariophyceae</taxon>
        <taxon>Bacillariophycidae</taxon>
        <taxon>Entomoneidaceae</taxon>
        <taxon>Entomoneis</taxon>
    </lineage>
</organism>
<reference evidence="3" key="1">
    <citation type="submission" date="2021-01" db="EMBL/GenBank/DDBJ databases">
        <authorList>
            <person name="Corre E."/>
            <person name="Pelletier E."/>
            <person name="Niang G."/>
            <person name="Scheremetjew M."/>
            <person name="Finn R."/>
            <person name="Kale V."/>
            <person name="Holt S."/>
            <person name="Cochrane G."/>
            <person name="Meng A."/>
            <person name="Brown T."/>
            <person name="Cohen L."/>
        </authorList>
    </citation>
    <scope>NUCLEOTIDE SEQUENCE</scope>
    <source>
        <strain evidence="3">CCMP125</strain>
    </source>
</reference>
<keyword evidence="2" id="KW-1133">Transmembrane helix</keyword>
<proteinExistence type="predicted"/>
<sequence length="301" mass="33224">MTVMRLSQKRSLTKEPTMMASPAVVIIALLLVHFPVTLEAFAFSSANPKFATNGIQLPTTNSVGKLHFRNGDEEDSKYKSGHQLSNTNDQETTVSRWWGGFVAPAAPKSEEEEASQRVDEYLKFLDKRYHQIHDEEGESGLPIQQDAKKNSFPVLRWLNKEGVDFKRDDALFALDAAAKQVEALNQQPTPIKDEKETVDVEVVPNSSLRDAVISLKNSPAYRKISRARAALLRFEMIKLRQMAVAFGTMLKNSPKAAVALFRAGGGRVPSAMAVGVLSVLLFQVLLPAVTAFLKESIAIQA</sequence>
<feature type="compositionally biased region" description="Polar residues" evidence="1">
    <location>
        <begin position="82"/>
        <end position="91"/>
    </location>
</feature>
<dbReference type="AlphaFoldDB" id="A0A7S2Y2C0"/>
<accession>A0A7S2Y2C0</accession>
<keyword evidence="2" id="KW-0812">Transmembrane</keyword>
<dbReference type="EMBL" id="HBHT01000040">
    <property type="protein sequence ID" value="CAD9939120.1"/>
    <property type="molecule type" value="Transcribed_RNA"/>
</dbReference>
<feature type="transmembrane region" description="Helical" evidence="2">
    <location>
        <begin position="271"/>
        <end position="293"/>
    </location>
</feature>